<feature type="signal peptide" evidence="2">
    <location>
        <begin position="1"/>
        <end position="30"/>
    </location>
</feature>
<gene>
    <name evidence="4" type="ORF">GCM10009560_00110</name>
</gene>
<evidence type="ECO:0000256" key="2">
    <source>
        <dbReference type="SAM" id="SignalP"/>
    </source>
</evidence>
<dbReference type="CDD" id="cd21177">
    <property type="entry name" value="LPMO_AA10"/>
    <property type="match status" value="1"/>
</dbReference>
<dbReference type="Proteomes" id="UP001501578">
    <property type="component" value="Unassembled WGS sequence"/>
</dbReference>
<proteinExistence type="predicted"/>
<keyword evidence="1 2" id="KW-0732">Signal</keyword>
<name>A0ABP3Z1M9_9ACTN</name>
<dbReference type="Pfam" id="PF03067">
    <property type="entry name" value="LPMO_10"/>
    <property type="match status" value="1"/>
</dbReference>
<dbReference type="PANTHER" id="PTHR34823:SF1">
    <property type="entry name" value="CHITIN-BINDING TYPE-4 DOMAIN-CONTAINING PROTEIN"/>
    <property type="match status" value="1"/>
</dbReference>
<organism evidence="4 5">
    <name type="scientific">Nonomuraea longicatena</name>
    <dbReference type="NCBI Taxonomy" id="83682"/>
    <lineage>
        <taxon>Bacteria</taxon>
        <taxon>Bacillati</taxon>
        <taxon>Actinomycetota</taxon>
        <taxon>Actinomycetes</taxon>
        <taxon>Streptosporangiales</taxon>
        <taxon>Streptosporangiaceae</taxon>
        <taxon>Nonomuraea</taxon>
    </lineage>
</organism>
<dbReference type="SUPFAM" id="SSF81296">
    <property type="entry name" value="E set domains"/>
    <property type="match status" value="1"/>
</dbReference>
<dbReference type="RefSeq" id="WP_343947497.1">
    <property type="nucleotide sequence ID" value="NZ_BAAAHQ010000001.1"/>
</dbReference>
<sequence length="210" mass="23195">MQITRTLTVAASMAAPALLALTLLPSAASAHGTMNNPASRTMFCFQEGPESPRTDVCKATVQLGGTQPLYDWNEVNIGDVNGRHRERIPDGKLCSAGRDKYRGFDQARADWPATHIKSGPFSFDFRATAPHRSTFELYITKPGYNPAQPLKWSDLEATPFHRETDPALSGGSYRMDAQIPARTGRHLIYVVQQRNDSPEAFYSCSDVVFS</sequence>
<accession>A0ABP3Z1M9</accession>
<evidence type="ECO:0000259" key="3">
    <source>
        <dbReference type="Pfam" id="PF03067"/>
    </source>
</evidence>
<keyword evidence="5" id="KW-1185">Reference proteome</keyword>
<feature type="chain" id="PRO_5045827307" description="Chitin-binding type-4 domain-containing protein" evidence="2">
    <location>
        <begin position="31"/>
        <end position="210"/>
    </location>
</feature>
<dbReference type="InterPro" id="IPR004302">
    <property type="entry name" value="Cellulose/chitin-bd_N"/>
</dbReference>
<dbReference type="InterPro" id="IPR051024">
    <property type="entry name" value="GlcNAc_Chitin_IntDeg"/>
</dbReference>
<dbReference type="PANTHER" id="PTHR34823">
    <property type="entry name" value="GLCNAC-BINDING PROTEIN A"/>
    <property type="match status" value="1"/>
</dbReference>
<dbReference type="InterPro" id="IPR014756">
    <property type="entry name" value="Ig_E-set"/>
</dbReference>
<feature type="domain" description="Chitin-binding type-4" evidence="3">
    <location>
        <begin position="31"/>
        <end position="207"/>
    </location>
</feature>
<evidence type="ECO:0000313" key="4">
    <source>
        <dbReference type="EMBL" id="GAA0911239.1"/>
    </source>
</evidence>
<protein>
    <recommendedName>
        <fullName evidence="3">Chitin-binding type-4 domain-containing protein</fullName>
    </recommendedName>
</protein>
<evidence type="ECO:0000313" key="5">
    <source>
        <dbReference type="Proteomes" id="UP001501578"/>
    </source>
</evidence>
<comment type="caution">
    <text evidence="4">The sequence shown here is derived from an EMBL/GenBank/DDBJ whole genome shotgun (WGS) entry which is preliminary data.</text>
</comment>
<dbReference type="Gene3D" id="2.70.50.50">
    <property type="entry name" value="chitin-binding protein cbp21"/>
    <property type="match status" value="1"/>
</dbReference>
<dbReference type="EMBL" id="BAAAHQ010000001">
    <property type="protein sequence ID" value="GAA0911239.1"/>
    <property type="molecule type" value="Genomic_DNA"/>
</dbReference>
<evidence type="ECO:0000256" key="1">
    <source>
        <dbReference type="ARBA" id="ARBA00022729"/>
    </source>
</evidence>
<reference evidence="5" key="1">
    <citation type="journal article" date="2019" name="Int. J. Syst. Evol. Microbiol.">
        <title>The Global Catalogue of Microorganisms (GCM) 10K type strain sequencing project: providing services to taxonomists for standard genome sequencing and annotation.</title>
        <authorList>
            <consortium name="The Broad Institute Genomics Platform"/>
            <consortium name="The Broad Institute Genome Sequencing Center for Infectious Disease"/>
            <person name="Wu L."/>
            <person name="Ma J."/>
        </authorList>
    </citation>
    <scope>NUCLEOTIDE SEQUENCE [LARGE SCALE GENOMIC DNA]</scope>
    <source>
        <strain evidence="5">JCM 11136</strain>
    </source>
</reference>